<dbReference type="AlphaFoldDB" id="A0A0F8YN83"/>
<organism evidence="1">
    <name type="scientific">marine sediment metagenome</name>
    <dbReference type="NCBI Taxonomy" id="412755"/>
    <lineage>
        <taxon>unclassified sequences</taxon>
        <taxon>metagenomes</taxon>
        <taxon>ecological metagenomes</taxon>
    </lineage>
</organism>
<proteinExistence type="predicted"/>
<sequence length="143" mass="16521">DIIEPGEPRLDDITRKNGKPIRLHYHLNHYITYITRWFDENIYEPEQGRGGRPELEHLTDEQRKTRQKLLTRLSALKAYYLPKDGPPLLNLQGDITTLTPLDLKRFKNYQTKFESITGELQQLGGVPGKYGVPPVEALEEVPV</sequence>
<dbReference type="EMBL" id="LAZR01055971">
    <property type="protein sequence ID" value="KKK75205.1"/>
    <property type="molecule type" value="Genomic_DNA"/>
</dbReference>
<accession>A0A0F8YN83</accession>
<name>A0A0F8YN83_9ZZZZ</name>
<reference evidence="1" key="1">
    <citation type="journal article" date="2015" name="Nature">
        <title>Complex archaea that bridge the gap between prokaryotes and eukaryotes.</title>
        <authorList>
            <person name="Spang A."/>
            <person name="Saw J.H."/>
            <person name="Jorgensen S.L."/>
            <person name="Zaremba-Niedzwiedzka K."/>
            <person name="Martijn J."/>
            <person name="Lind A.E."/>
            <person name="van Eijk R."/>
            <person name="Schleper C."/>
            <person name="Guy L."/>
            <person name="Ettema T.J."/>
        </authorList>
    </citation>
    <scope>NUCLEOTIDE SEQUENCE</scope>
</reference>
<comment type="caution">
    <text evidence="1">The sequence shown here is derived from an EMBL/GenBank/DDBJ whole genome shotgun (WGS) entry which is preliminary data.</text>
</comment>
<protein>
    <submittedName>
        <fullName evidence="1">Uncharacterized protein</fullName>
    </submittedName>
</protein>
<feature type="non-terminal residue" evidence="1">
    <location>
        <position position="1"/>
    </location>
</feature>
<gene>
    <name evidence="1" type="ORF">LCGC14_2876110</name>
</gene>
<evidence type="ECO:0000313" key="1">
    <source>
        <dbReference type="EMBL" id="KKK75205.1"/>
    </source>
</evidence>